<organism evidence="3 4">
    <name type="scientific">Chara braunii</name>
    <name type="common">Braun's stonewort</name>
    <dbReference type="NCBI Taxonomy" id="69332"/>
    <lineage>
        <taxon>Eukaryota</taxon>
        <taxon>Viridiplantae</taxon>
        <taxon>Streptophyta</taxon>
        <taxon>Charophyceae</taxon>
        <taxon>Charales</taxon>
        <taxon>Characeae</taxon>
        <taxon>Chara</taxon>
    </lineage>
</organism>
<name>A0A388MAL4_CHABU</name>
<proteinExistence type="predicted"/>
<protein>
    <submittedName>
        <fullName evidence="3">Uncharacterized protein</fullName>
    </submittedName>
</protein>
<dbReference type="Proteomes" id="UP000265515">
    <property type="component" value="Unassembled WGS sequence"/>
</dbReference>
<keyword evidence="4" id="KW-1185">Reference proteome</keyword>
<dbReference type="AlphaFoldDB" id="A0A388MAL4"/>
<feature type="coiled-coil region" evidence="1">
    <location>
        <begin position="167"/>
        <end position="201"/>
    </location>
</feature>
<feature type="region of interest" description="Disordered" evidence="2">
    <location>
        <begin position="287"/>
        <end position="316"/>
    </location>
</feature>
<evidence type="ECO:0000256" key="2">
    <source>
        <dbReference type="SAM" id="MobiDB-lite"/>
    </source>
</evidence>
<reference evidence="3 4" key="1">
    <citation type="journal article" date="2018" name="Cell">
        <title>The Chara Genome: Secondary Complexity and Implications for Plant Terrestrialization.</title>
        <authorList>
            <person name="Nishiyama T."/>
            <person name="Sakayama H."/>
            <person name="Vries J.D."/>
            <person name="Buschmann H."/>
            <person name="Saint-Marcoux D."/>
            <person name="Ullrich K.K."/>
            <person name="Haas F.B."/>
            <person name="Vanderstraeten L."/>
            <person name="Becker D."/>
            <person name="Lang D."/>
            <person name="Vosolsobe S."/>
            <person name="Rombauts S."/>
            <person name="Wilhelmsson P.K.I."/>
            <person name="Janitza P."/>
            <person name="Kern R."/>
            <person name="Heyl A."/>
            <person name="Rumpler F."/>
            <person name="Villalobos L.I.A.C."/>
            <person name="Clay J.M."/>
            <person name="Skokan R."/>
            <person name="Toyoda A."/>
            <person name="Suzuki Y."/>
            <person name="Kagoshima H."/>
            <person name="Schijlen E."/>
            <person name="Tajeshwar N."/>
            <person name="Catarino B."/>
            <person name="Hetherington A.J."/>
            <person name="Saltykova A."/>
            <person name="Bonnot C."/>
            <person name="Breuninger H."/>
            <person name="Symeonidi A."/>
            <person name="Radhakrishnan G.V."/>
            <person name="Van Nieuwerburgh F."/>
            <person name="Deforce D."/>
            <person name="Chang C."/>
            <person name="Karol K.G."/>
            <person name="Hedrich R."/>
            <person name="Ulvskov P."/>
            <person name="Glockner G."/>
            <person name="Delwiche C.F."/>
            <person name="Petrasek J."/>
            <person name="Van de Peer Y."/>
            <person name="Friml J."/>
            <person name="Beilby M."/>
            <person name="Dolan L."/>
            <person name="Kohara Y."/>
            <person name="Sugano S."/>
            <person name="Fujiyama A."/>
            <person name="Delaux P.-M."/>
            <person name="Quint M."/>
            <person name="TheiBen G."/>
            <person name="Hagemann M."/>
            <person name="Harholt J."/>
            <person name="Dunand C."/>
            <person name="Zachgo S."/>
            <person name="Langdale J."/>
            <person name="Maumus F."/>
            <person name="Straeten D.V.D."/>
            <person name="Gould S.B."/>
            <person name="Rensing S.A."/>
        </authorList>
    </citation>
    <scope>NUCLEOTIDE SEQUENCE [LARGE SCALE GENOMIC DNA]</scope>
    <source>
        <strain evidence="3 4">S276</strain>
    </source>
</reference>
<sequence length="316" mass="34930">MHKEMGEKLDKVVEAIDGKKTNEGNEVAILKAEVERLSWLNAGASTSATMAQPSNEHKELVRRLRREQAEMKAAADKHFSLLEGVILALQRQCEDAENNAEVWRNEALRPGNIRGCVAVGSTPITEARVRPRTTPSAVPSVARQVDAQLKGVVERHQAEVELLKEMRLKEVNARRESEKEIEKLKEEMARLQTVKKSKARGTNLKSRLDDAACVSARKGKEKVLDSPAKEAVDREAFIRNERKQLRALNKEAVVAICEREGITYTTPDPTKEDIARKRASVVFDGEGEDKGVSVVEVTEDGDGNSETGVGRDSATS</sequence>
<evidence type="ECO:0000313" key="4">
    <source>
        <dbReference type="Proteomes" id="UP000265515"/>
    </source>
</evidence>
<dbReference type="Gramene" id="GBG91555">
    <property type="protein sequence ID" value="GBG91555"/>
    <property type="gene ID" value="CBR_g52589"/>
</dbReference>
<dbReference type="EMBL" id="BFEA01000919">
    <property type="protein sequence ID" value="GBG91555.1"/>
    <property type="molecule type" value="Genomic_DNA"/>
</dbReference>
<feature type="coiled-coil region" evidence="1">
    <location>
        <begin position="54"/>
        <end position="106"/>
    </location>
</feature>
<gene>
    <name evidence="3" type="ORF">CBR_g52589</name>
</gene>
<evidence type="ECO:0000313" key="3">
    <source>
        <dbReference type="EMBL" id="GBG91555.1"/>
    </source>
</evidence>
<accession>A0A388MAL4</accession>
<comment type="caution">
    <text evidence="3">The sequence shown here is derived from an EMBL/GenBank/DDBJ whole genome shotgun (WGS) entry which is preliminary data.</text>
</comment>
<keyword evidence="1" id="KW-0175">Coiled coil</keyword>
<evidence type="ECO:0000256" key="1">
    <source>
        <dbReference type="SAM" id="Coils"/>
    </source>
</evidence>